<keyword evidence="2" id="KW-1185">Reference proteome</keyword>
<dbReference type="EMBL" id="JN673056">
    <property type="protein sequence ID" value="AEW24313.1"/>
    <property type="molecule type" value="Genomic_DNA"/>
</dbReference>
<sequence>MRIFNNWRTMGSQVKGRYIMRQMVELSGDDRNWGLLRAKGFRRVYATKEVYAQRRDVIISKKGKDWVAEEVDVETGVVGKVKAKAAILFALLKHIS</sequence>
<dbReference type="Proteomes" id="UP000007855">
    <property type="component" value="Segment"/>
</dbReference>
<organism evidence="1 2">
    <name type="scientific">Escherichia phage PhaxI</name>
    <dbReference type="NCBI Taxonomy" id="926589"/>
    <lineage>
        <taxon>Viruses</taxon>
        <taxon>Duplodnaviria</taxon>
        <taxon>Heunggongvirae</taxon>
        <taxon>Uroviricota</taxon>
        <taxon>Caudoviricetes</taxon>
        <taxon>Pantevenvirales</taxon>
        <taxon>Ackermannviridae</taxon>
        <taxon>Cvivirinae</taxon>
        <taxon>Kuttervirus</taxon>
        <taxon>Kuttervirus PhaxI</taxon>
    </lineage>
</organism>
<proteinExistence type="predicted"/>
<reference evidence="1 2" key="1">
    <citation type="journal article" date="2013" name="Microbiology">
        <title>Isolation, characterization and complete genome sequence of PhaxI: a phage of Escherichia coli O157:H7.</title>
        <authorList>
            <person name="Sabouri Shahrbabak S."/>
            <person name="Khodabandehlou Z."/>
            <person name="Shahverdi A.R."/>
            <person name="Skurnik M."/>
            <person name="Ackermann H.W."/>
            <person name="Varjosalo M."/>
            <person name="Tabatabaei Yazdi M."/>
            <person name="Sepehrizadeh Z."/>
        </authorList>
    </citation>
    <scope>NUCLEOTIDE SEQUENCE [LARGE SCALE GENOMIC DNA]</scope>
</reference>
<protein>
    <submittedName>
        <fullName evidence="1">Uncharacterized protein</fullName>
    </submittedName>
</protein>
<evidence type="ECO:0000313" key="1">
    <source>
        <dbReference type="EMBL" id="AEW24313.1"/>
    </source>
</evidence>
<evidence type="ECO:0000313" key="2">
    <source>
        <dbReference type="Proteomes" id="UP000007855"/>
    </source>
</evidence>
<accession>G9IIH5</accession>
<dbReference type="RefSeq" id="YP_007002756.1">
    <property type="nucleotide sequence ID" value="NC_019452.1"/>
</dbReference>
<name>G9IIH5_9CAUD</name>
<dbReference type="KEGG" id="vg:14006531"/>
<dbReference type="GeneID" id="14006531"/>